<organism evidence="1 2">
    <name type="scientific">Candidatus Woesebacteria bacterium RIFCSPLOWO2_01_FULL_39_10b</name>
    <dbReference type="NCBI Taxonomy" id="1802517"/>
    <lineage>
        <taxon>Bacteria</taxon>
        <taxon>Candidatus Woeseibacteriota</taxon>
    </lineage>
</organism>
<evidence type="ECO:0000313" key="2">
    <source>
        <dbReference type="Proteomes" id="UP000176404"/>
    </source>
</evidence>
<dbReference type="Proteomes" id="UP000176404">
    <property type="component" value="Unassembled WGS sequence"/>
</dbReference>
<proteinExistence type="predicted"/>
<dbReference type="EMBL" id="MGHD01000011">
    <property type="protein sequence ID" value="OGM59929.1"/>
    <property type="molecule type" value="Genomic_DNA"/>
</dbReference>
<dbReference type="AlphaFoldDB" id="A0A1F8B8A2"/>
<comment type="caution">
    <text evidence="1">The sequence shown here is derived from an EMBL/GenBank/DDBJ whole genome shotgun (WGS) entry which is preliminary data.</text>
</comment>
<evidence type="ECO:0000313" key="1">
    <source>
        <dbReference type="EMBL" id="OGM59929.1"/>
    </source>
</evidence>
<reference evidence="1 2" key="1">
    <citation type="journal article" date="2016" name="Nat. Commun.">
        <title>Thousands of microbial genomes shed light on interconnected biogeochemical processes in an aquifer system.</title>
        <authorList>
            <person name="Anantharaman K."/>
            <person name="Brown C.T."/>
            <person name="Hug L.A."/>
            <person name="Sharon I."/>
            <person name="Castelle C.J."/>
            <person name="Probst A.J."/>
            <person name="Thomas B.C."/>
            <person name="Singh A."/>
            <person name="Wilkins M.J."/>
            <person name="Karaoz U."/>
            <person name="Brodie E.L."/>
            <person name="Williams K.H."/>
            <person name="Hubbard S.S."/>
            <person name="Banfield J.F."/>
        </authorList>
    </citation>
    <scope>NUCLEOTIDE SEQUENCE [LARGE SCALE GENOMIC DNA]</scope>
</reference>
<accession>A0A1F8B8A2</accession>
<protein>
    <submittedName>
        <fullName evidence="1">Uncharacterized protein</fullName>
    </submittedName>
</protein>
<gene>
    <name evidence="1" type="ORF">A2892_05200</name>
</gene>
<name>A0A1F8B8A2_9BACT</name>
<sequence length="103" mass="12273">MSPEARHFELKLRRKLKKYDVLVTQPLGRGWNQSNIQFYEVLARKEKEFTARRFYPNVGVSSEIYTFRIDDEDPIFSGGFYSGWDDVIPPDKDRLQEKIKRIT</sequence>